<dbReference type="GO" id="GO:0006887">
    <property type="term" value="P:exocytosis"/>
    <property type="evidence" value="ECO:0007669"/>
    <property type="project" value="InterPro"/>
</dbReference>
<accession>A0AAD5M0B3</accession>
<evidence type="ECO:0000256" key="1">
    <source>
        <dbReference type="ARBA" id="ARBA00006756"/>
    </source>
</evidence>
<dbReference type="GO" id="GO:0000145">
    <property type="term" value="C:exocyst"/>
    <property type="evidence" value="ECO:0007669"/>
    <property type="project" value="InterPro"/>
</dbReference>
<dbReference type="Pfam" id="PF03081">
    <property type="entry name" value="Exo70_C"/>
    <property type="match status" value="1"/>
</dbReference>
<dbReference type="Gene3D" id="1.20.1280.170">
    <property type="entry name" value="Exocyst complex component Exo70"/>
    <property type="match status" value="1"/>
</dbReference>
<protein>
    <recommendedName>
        <fullName evidence="3">Exocyst complex subunit Exo70 C-terminal domain-containing protein</fullName>
    </recommendedName>
</protein>
<feature type="domain" description="Exocyst complex subunit Exo70 C-terminal" evidence="3">
    <location>
        <begin position="2"/>
        <end position="91"/>
    </location>
</feature>
<dbReference type="InterPro" id="IPR016159">
    <property type="entry name" value="Cullin_repeat-like_dom_sf"/>
</dbReference>
<gene>
    <name evidence="4" type="ORF">KIN20_005420</name>
</gene>
<name>A0AAD5M0B3_PARTN</name>
<evidence type="ECO:0000256" key="2">
    <source>
        <dbReference type="ARBA" id="ARBA00022448"/>
    </source>
</evidence>
<comment type="similarity">
    <text evidence="1">Belongs to the EXO70 family.</text>
</comment>
<sequence length="110" mass="12974">MKSWSQCISVLQGVQRLGDDRNLLRNVLTNFNREFDAVISEQRDYCIADLKLRDVVRAHVKRAVVPPYCSLMQRVEACGMQFFTRQYKYPKKSWNRISIDFSMHLAIVLF</sequence>
<dbReference type="Proteomes" id="UP001196413">
    <property type="component" value="Unassembled WGS sequence"/>
</dbReference>
<evidence type="ECO:0000313" key="4">
    <source>
        <dbReference type="EMBL" id="KAJ1349770.1"/>
    </source>
</evidence>
<organism evidence="4 5">
    <name type="scientific">Parelaphostrongylus tenuis</name>
    <name type="common">Meningeal worm</name>
    <dbReference type="NCBI Taxonomy" id="148309"/>
    <lineage>
        <taxon>Eukaryota</taxon>
        <taxon>Metazoa</taxon>
        <taxon>Ecdysozoa</taxon>
        <taxon>Nematoda</taxon>
        <taxon>Chromadorea</taxon>
        <taxon>Rhabditida</taxon>
        <taxon>Rhabditina</taxon>
        <taxon>Rhabditomorpha</taxon>
        <taxon>Strongyloidea</taxon>
        <taxon>Metastrongylidae</taxon>
        <taxon>Parelaphostrongylus</taxon>
    </lineage>
</organism>
<proteinExistence type="inferred from homology"/>
<evidence type="ECO:0000259" key="3">
    <source>
        <dbReference type="Pfam" id="PF03081"/>
    </source>
</evidence>
<dbReference type="AlphaFoldDB" id="A0AAD5M0B3"/>
<evidence type="ECO:0000313" key="5">
    <source>
        <dbReference type="Proteomes" id="UP001196413"/>
    </source>
</evidence>
<comment type="caution">
    <text evidence="4">The sequence shown here is derived from an EMBL/GenBank/DDBJ whole genome shotgun (WGS) entry which is preliminary data.</text>
</comment>
<keyword evidence="2" id="KW-0813">Transport</keyword>
<dbReference type="InterPro" id="IPR046364">
    <property type="entry name" value="Exo70_C"/>
</dbReference>
<dbReference type="SUPFAM" id="SSF74788">
    <property type="entry name" value="Cullin repeat-like"/>
    <property type="match status" value="1"/>
</dbReference>
<dbReference type="EMBL" id="JAHQIW010000742">
    <property type="protein sequence ID" value="KAJ1349770.1"/>
    <property type="molecule type" value="Genomic_DNA"/>
</dbReference>
<dbReference type="GO" id="GO:0005546">
    <property type="term" value="F:phosphatidylinositol-4,5-bisphosphate binding"/>
    <property type="evidence" value="ECO:0007669"/>
    <property type="project" value="InterPro"/>
</dbReference>
<keyword evidence="5" id="KW-1185">Reference proteome</keyword>
<reference evidence="4" key="1">
    <citation type="submission" date="2021-06" db="EMBL/GenBank/DDBJ databases">
        <title>Parelaphostrongylus tenuis whole genome reference sequence.</title>
        <authorList>
            <person name="Garwood T.J."/>
            <person name="Larsen P.A."/>
            <person name="Fountain-Jones N.M."/>
            <person name="Garbe J.R."/>
            <person name="Macchietto M.G."/>
            <person name="Kania S.A."/>
            <person name="Gerhold R.W."/>
            <person name="Richards J.E."/>
            <person name="Wolf T.M."/>
        </authorList>
    </citation>
    <scope>NUCLEOTIDE SEQUENCE</scope>
    <source>
        <strain evidence="4">MNPRO001-30</strain>
        <tissue evidence="4">Meninges</tissue>
    </source>
</reference>